<sequence length="475" mass="49438">MGVLTQQQRKHWALFGVSIASFLGCVDFTIVNTALPSLQASLGVSVDSLQWVINGFILALSSFMVLVGRLADLHGRKRVLFIGLSVFGLASLGAGLASQIQWLIVARVFQGLACAVLYTASGAIVASTFDSAEQGKAFGVLFGVNGVGLAFGPVLGGVITSAFGWPWIFLINVPFVLLSLAICSFSVDESRAAQASARLDGLGVILLLIGLPSLVLVIVQGAAWGWTALPTLALGALALLALAGFVRVEQRVVAPIIDLHLFANRRFVAGVVASFGLALFYCVAFFVMPLYLALIRGASVQEAGLLLLPTTLGVALLSPWVGRWVDRQGPALLIKTGLLLFVLSALLQVGFDRQTSLAYLLLAFVLMGLGWASILGPSTVLGMSSVPEDVGSVAMGSLMTLHNVGGGLGLALGVGLYHHFSATPVDDIQGAFLNGYRAVMGFLALASLAAWASVSLLLRGVPGAVAQVAKPPTAS</sequence>
<feature type="domain" description="Major facilitator superfamily (MFS) profile" evidence="9">
    <location>
        <begin position="13"/>
        <end position="453"/>
    </location>
</feature>
<dbReference type="PRINTS" id="PR01036">
    <property type="entry name" value="TCRTETB"/>
</dbReference>
<feature type="transmembrane region" description="Helical" evidence="8">
    <location>
        <begin position="104"/>
        <end position="126"/>
    </location>
</feature>
<dbReference type="InterPro" id="IPR020846">
    <property type="entry name" value="MFS_dom"/>
</dbReference>
<dbReference type="InterPro" id="IPR036259">
    <property type="entry name" value="MFS_trans_sf"/>
</dbReference>
<dbReference type="CDD" id="cd17321">
    <property type="entry name" value="MFS_MMR_MDR_like"/>
    <property type="match status" value="1"/>
</dbReference>
<accession>A0A9X1YSD2</accession>
<dbReference type="PANTHER" id="PTHR42718">
    <property type="entry name" value="MAJOR FACILITATOR SUPERFAMILY MULTIDRUG TRANSPORTER MFSC"/>
    <property type="match status" value="1"/>
</dbReference>
<evidence type="ECO:0000256" key="3">
    <source>
        <dbReference type="ARBA" id="ARBA00022448"/>
    </source>
</evidence>
<reference evidence="10 11" key="1">
    <citation type="journal article" date="2022" name="Int. J. Syst. Evol. Microbiol.">
        <title>Pseudomonas aegrilactucae sp. nov. and Pseudomonas morbosilactucae sp. nov., pathogens causing bacterial rot of lettuce in Japan.</title>
        <authorList>
            <person name="Sawada H."/>
            <person name="Fujikawa T."/>
            <person name="Satou M."/>
        </authorList>
    </citation>
    <scope>NUCLEOTIDE SEQUENCE [LARGE SCALE GENOMIC DNA]</scope>
    <source>
        <strain evidence="10 11">MAFF 302030</strain>
    </source>
</reference>
<evidence type="ECO:0000256" key="4">
    <source>
        <dbReference type="ARBA" id="ARBA00022475"/>
    </source>
</evidence>
<dbReference type="SUPFAM" id="SSF103473">
    <property type="entry name" value="MFS general substrate transporter"/>
    <property type="match status" value="1"/>
</dbReference>
<dbReference type="InterPro" id="IPR011701">
    <property type="entry name" value="MFS"/>
</dbReference>
<feature type="transmembrane region" description="Helical" evidence="8">
    <location>
        <begin position="12"/>
        <end position="31"/>
    </location>
</feature>
<proteinExistence type="inferred from homology"/>
<name>A0A9X1YSD2_9PSED</name>
<dbReference type="GO" id="GO:0022857">
    <property type="term" value="F:transmembrane transporter activity"/>
    <property type="evidence" value="ECO:0007669"/>
    <property type="project" value="InterPro"/>
</dbReference>
<comment type="subcellular location">
    <subcellularLocation>
        <location evidence="1">Cell membrane</location>
        <topology evidence="1">Multi-pass membrane protein</topology>
    </subcellularLocation>
</comment>
<dbReference type="Pfam" id="PF07690">
    <property type="entry name" value="MFS_1"/>
    <property type="match status" value="1"/>
</dbReference>
<protein>
    <submittedName>
        <fullName evidence="10">MFS transporter</fullName>
    </submittedName>
</protein>
<reference evidence="10 11" key="2">
    <citation type="journal article" date="2023" name="Plant Pathol.">
        <title>Dismantling and reorganizing Pseudomonas marginalis sensu#lato.</title>
        <authorList>
            <person name="Sawada H."/>
            <person name="Fujikawa T."/>
            <person name="Satou M."/>
        </authorList>
    </citation>
    <scope>NUCLEOTIDE SEQUENCE [LARGE SCALE GENOMIC DNA]</scope>
    <source>
        <strain evidence="10 11">MAFF 302030</strain>
    </source>
</reference>
<dbReference type="PROSITE" id="PS50850">
    <property type="entry name" value="MFS"/>
    <property type="match status" value="1"/>
</dbReference>
<feature type="transmembrane region" description="Helical" evidence="8">
    <location>
        <begin position="138"/>
        <end position="159"/>
    </location>
</feature>
<feature type="transmembrane region" description="Helical" evidence="8">
    <location>
        <begin position="79"/>
        <end position="98"/>
    </location>
</feature>
<evidence type="ECO:0000313" key="10">
    <source>
        <dbReference type="EMBL" id="MCK9797325.1"/>
    </source>
</evidence>
<evidence type="ECO:0000256" key="2">
    <source>
        <dbReference type="ARBA" id="ARBA00008537"/>
    </source>
</evidence>
<evidence type="ECO:0000256" key="1">
    <source>
        <dbReference type="ARBA" id="ARBA00004651"/>
    </source>
</evidence>
<keyword evidence="6 8" id="KW-1133">Transmembrane helix</keyword>
<keyword evidence="3" id="KW-0813">Transport</keyword>
<feature type="transmembrane region" description="Helical" evidence="8">
    <location>
        <begin position="438"/>
        <end position="458"/>
    </location>
</feature>
<feature type="transmembrane region" description="Helical" evidence="8">
    <location>
        <begin position="332"/>
        <end position="351"/>
    </location>
</feature>
<organism evidence="10 11">
    <name type="scientific">Pseudomonas morbosilactucae</name>
    <dbReference type="NCBI Taxonomy" id="2938197"/>
    <lineage>
        <taxon>Bacteria</taxon>
        <taxon>Pseudomonadati</taxon>
        <taxon>Pseudomonadota</taxon>
        <taxon>Gammaproteobacteria</taxon>
        <taxon>Pseudomonadales</taxon>
        <taxon>Pseudomonadaceae</taxon>
        <taxon>Pseudomonas</taxon>
    </lineage>
</organism>
<evidence type="ECO:0000256" key="8">
    <source>
        <dbReference type="SAM" id="Phobius"/>
    </source>
</evidence>
<evidence type="ECO:0000259" key="9">
    <source>
        <dbReference type="PROSITE" id="PS50850"/>
    </source>
</evidence>
<keyword evidence="7 8" id="KW-0472">Membrane</keyword>
<evidence type="ECO:0000313" key="11">
    <source>
        <dbReference type="Proteomes" id="UP001155059"/>
    </source>
</evidence>
<comment type="caution">
    <text evidence="10">The sequence shown here is derived from an EMBL/GenBank/DDBJ whole genome shotgun (WGS) entry which is preliminary data.</text>
</comment>
<keyword evidence="4" id="KW-1003">Cell membrane</keyword>
<comment type="similarity">
    <text evidence="2">Belongs to the major facilitator superfamily. EmrB family.</text>
</comment>
<dbReference type="NCBIfam" id="TIGR00711">
    <property type="entry name" value="efflux_EmrB"/>
    <property type="match status" value="1"/>
</dbReference>
<dbReference type="AlphaFoldDB" id="A0A9X1YSD2"/>
<dbReference type="Gene3D" id="1.20.1250.20">
    <property type="entry name" value="MFS general substrate transporter like domains"/>
    <property type="match status" value="1"/>
</dbReference>
<feature type="transmembrane region" description="Helical" evidence="8">
    <location>
        <begin position="225"/>
        <end position="246"/>
    </location>
</feature>
<dbReference type="InterPro" id="IPR004638">
    <property type="entry name" value="EmrB-like"/>
</dbReference>
<dbReference type="EMBL" id="JALQCW010000010">
    <property type="protein sequence ID" value="MCK9797325.1"/>
    <property type="molecule type" value="Genomic_DNA"/>
</dbReference>
<dbReference type="GO" id="GO:0005886">
    <property type="term" value="C:plasma membrane"/>
    <property type="evidence" value="ECO:0007669"/>
    <property type="project" value="UniProtKB-SubCell"/>
</dbReference>
<feature type="transmembrane region" description="Helical" evidence="8">
    <location>
        <begin position="51"/>
        <end position="67"/>
    </location>
</feature>
<feature type="transmembrane region" description="Helical" evidence="8">
    <location>
        <begin position="267"/>
        <end position="291"/>
    </location>
</feature>
<gene>
    <name evidence="10" type="ORF">M1B34_06100</name>
</gene>
<evidence type="ECO:0000256" key="5">
    <source>
        <dbReference type="ARBA" id="ARBA00022692"/>
    </source>
</evidence>
<feature type="transmembrane region" description="Helical" evidence="8">
    <location>
        <begin position="357"/>
        <end position="381"/>
    </location>
</feature>
<feature type="transmembrane region" description="Helical" evidence="8">
    <location>
        <begin position="393"/>
        <end position="418"/>
    </location>
</feature>
<dbReference type="Gene3D" id="1.20.1720.10">
    <property type="entry name" value="Multidrug resistance protein D"/>
    <property type="match status" value="1"/>
</dbReference>
<keyword evidence="5 8" id="KW-0812">Transmembrane</keyword>
<feature type="transmembrane region" description="Helical" evidence="8">
    <location>
        <begin position="199"/>
        <end position="219"/>
    </location>
</feature>
<dbReference type="PANTHER" id="PTHR42718:SF9">
    <property type="entry name" value="MAJOR FACILITATOR SUPERFAMILY MULTIDRUG TRANSPORTER MFSC"/>
    <property type="match status" value="1"/>
</dbReference>
<feature type="transmembrane region" description="Helical" evidence="8">
    <location>
        <begin position="165"/>
        <end position="187"/>
    </location>
</feature>
<evidence type="ECO:0000256" key="6">
    <source>
        <dbReference type="ARBA" id="ARBA00022989"/>
    </source>
</evidence>
<dbReference type="Proteomes" id="UP001155059">
    <property type="component" value="Unassembled WGS sequence"/>
</dbReference>
<evidence type="ECO:0000256" key="7">
    <source>
        <dbReference type="ARBA" id="ARBA00023136"/>
    </source>
</evidence>
<dbReference type="RefSeq" id="WP_268264669.1">
    <property type="nucleotide sequence ID" value="NZ_JALQCW010000010.1"/>
</dbReference>